<accession>A0ABD2MZF4</accession>
<dbReference type="AlphaFoldDB" id="A0ABD2MZF4"/>
<name>A0ABD2MZF4_9CUCU</name>
<feature type="compositionally biased region" description="Polar residues" evidence="1">
    <location>
        <begin position="8"/>
        <end position="17"/>
    </location>
</feature>
<reference evidence="2 3" key="1">
    <citation type="journal article" date="2021" name="BMC Biol.">
        <title>Horizontally acquired antibacterial genes associated with adaptive radiation of ladybird beetles.</title>
        <authorList>
            <person name="Li H.S."/>
            <person name="Tang X.F."/>
            <person name="Huang Y.H."/>
            <person name="Xu Z.Y."/>
            <person name="Chen M.L."/>
            <person name="Du X.Y."/>
            <person name="Qiu B.Y."/>
            <person name="Chen P.T."/>
            <person name="Zhang W."/>
            <person name="Slipinski A."/>
            <person name="Escalona H.E."/>
            <person name="Waterhouse R.M."/>
            <person name="Zwick A."/>
            <person name="Pang H."/>
        </authorList>
    </citation>
    <scope>NUCLEOTIDE SEQUENCE [LARGE SCALE GENOMIC DNA]</scope>
    <source>
        <strain evidence="2">SYSU2018</strain>
    </source>
</reference>
<protein>
    <submittedName>
        <fullName evidence="2">Uncharacterized protein</fullName>
    </submittedName>
</protein>
<proteinExistence type="predicted"/>
<sequence length="266" mass="29749">MRRKTANIEGQSSSTLPNDREMDVYNTNDTNDHAISLECISSDAELDQTMITSDIITCNSPKLMCSSAPLCRTPVEEVVKYDAENDIAGFLVVKIPLLVLNNGEHHCAISSSNSQSSRNDAKSVTKEMEAHGSVCSDNIQIEEYASESETDDSDADPDYRSNNSTSNSETETSNSLKNDYLGQISDIQNNGIPKTWKRKANSQLWRRNKNKMMGNNGRSYEIYSKTYKETKKVPSIKLGPPCPQPCRLKCSAKFNEADRSFIFKKF</sequence>
<gene>
    <name evidence="2" type="ORF">HHI36_022315</name>
</gene>
<evidence type="ECO:0000256" key="1">
    <source>
        <dbReference type="SAM" id="MobiDB-lite"/>
    </source>
</evidence>
<keyword evidence="3" id="KW-1185">Reference proteome</keyword>
<evidence type="ECO:0000313" key="2">
    <source>
        <dbReference type="EMBL" id="KAL3271845.1"/>
    </source>
</evidence>
<dbReference type="Proteomes" id="UP001516400">
    <property type="component" value="Unassembled WGS sequence"/>
</dbReference>
<feature type="compositionally biased region" description="Acidic residues" evidence="1">
    <location>
        <begin position="145"/>
        <end position="156"/>
    </location>
</feature>
<comment type="caution">
    <text evidence="2">The sequence shown here is derived from an EMBL/GenBank/DDBJ whole genome shotgun (WGS) entry which is preliminary data.</text>
</comment>
<feature type="compositionally biased region" description="Basic and acidic residues" evidence="1">
    <location>
        <begin position="119"/>
        <end position="130"/>
    </location>
</feature>
<evidence type="ECO:0000313" key="3">
    <source>
        <dbReference type="Proteomes" id="UP001516400"/>
    </source>
</evidence>
<feature type="compositionally biased region" description="Low complexity" evidence="1">
    <location>
        <begin position="161"/>
        <end position="175"/>
    </location>
</feature>
<feature type="region of interest" description="Disordered" evidence="1">
    <location>
        <begin position="1"/>
        <end position="22"/>
    </location>
</feature>
<dbReference type="EMBL" id="JABFTP020000042">
    <property type="protein sequence ID" value="KAL3271845.1"/>
    <property type="molecule type" value="Genomic_DNA"/>
</dbReference>
<feature type="region of interest" description="Disordered" evidence="1">
    <location>
        <begin position="109"/>
        <end position="132"/>
    </location>
</feature>
<feature type="region of interest" description="Disordered" evidence="1">
    <location>
        <begin position="145"/>
        <end position="177"/>
    </location>
</feature>
<organism evidence="2 3">
    <name type="scientific">Cryptolaemus montrouzieri</name>
    <dbReference type="NCBI Taxonomy" id="559131"/>
    <lineage>
        <taxon>Eukaryota</taxon>
        <taxon>Metazoa</taxon>
        <taxon>Ecdysozoa</taxon>
        <taxon>Arthropoda</taxon>
        <taxon>Hexapoda</taxon>
        <taxon>Insecta</taxon>
        <taxon>Pterygota</taxon>
        <taxon>Neoptera</taxon>
        <taxon>Endopterygota</taxon>
        <taxon>Coleoptera</taxon>
        <taxon>Polyphaga</taxon>
        <taxon>Cucujiformia</taxon>
        <taxon>Coccinelloidea</taxon>
        <taxon>Coccinellidae</taxon>
        <taxon>Scymninae</taxon>
        <taxon>Scymnini</taxon>
        <taxon>Cryptolaemus</taxon>
    </lineage>
</organism>